<dbReference type="SUPFAM" id="SSF48452">
    <property type="entry name" value="TPR-like"/>
    <property type="match status" value="1"/>
</dbReference>
<feature type="compositionally biased region" description="Polar residues" evidence="1">
    <location>
        <begin position="112"/>
        <end position="123"/>
    </location>
</feature>
<evidence type="ECO:0000313" key="3">
    <source>
        <dbReference type="Proteomes" id="UP000014254"/>
    </source>
</evidence>
<dbReference type="Proteomes" id="UP000014254">
    <property type="component" value="Unassembled WGS sequence"/>
</dbReference>
<reference evidence="3" key="1">
    <citation type="submission" date="2013-05" db="EMBL/GenBank/DDBJ databases">
        <title>The Genome sequence of Mucor circinelloides f. circinelloides 1006PhL.</title>
        <authorList>
            <consortium name="The Broad Institute Genomics Platform"/>
            <person name="Cuomo C."/>
            <person name="Earl A."/>
            <person name="Findley K."/>
            <person name="Lee S.C."/>
            <person name="Walker B."/>
            <person name="Young S."/>
            <person name="Zeng Q."/>
            <person name="Gargeya S."/>
            <person name="Fitzgerald M."/>
            <person name="Haas B."/>
            <person name="Abouelleil A."/>
            <person name="Allen A.W."/>
            <person name="Alvarado L."/>
            <person name="Arachchi H.M."/>
            <person name="Berlin A.M."/>
            <person name="Chapman S.B."/>
            <person name="Gainer-Dewar J."/>
            <person name="Goldberg J."/>
            <person name="Griggs A."/>
            <person name="Gujja S."/>
            <person name="Hansen M."/>
            <person name="Howarth C."/>
            <person name="Imamovic A."/>
            <person name="Ireland A."/>
            <person name="Larimer J."/>
            <person name="McCowan C."/>
            <person name="Murphy C."/>
            <person name="Pearson M."/>
            <person name="Poon T.W."/>
            <person name="Priest M."/>
            <person name="Roberts A."/>
            <person name="Saif S."/>
            <person name="Shea T."/>
            <person name="Sisk P."/>
            <person name="Sykes S."/>
            <person name="Wortman J."/>
            <person name="Nusbaum C."/>
            <person name="Birren B."/>
        </authorList>
    </citation>
    <scope>NUCLEOTIDE SEQUENCE [LARGE SCALE GENOMIC DNA]</scope>
    <source>
        <strain evidence="3">1006PhL</strain>
    </source>
</reference>
<dbReference type="EMBL" id="KE123924">
    <property type="protein sequence ID" value="EPB90134.1"/>
    <property type="molecule type" value="Genomic_DNA"/>
</dbReference>
<dbReference type="InterPro" id="IPR019412">
    <property type="entry name" value="IML2/TPR_39"/>
</dbReference>
<feature type="compositionally biased region" description="Acidic residues" evidence="1">
    <location>
        <begin position="149"/>
        <end position="159"/>
    </location>
</feature>
<feature type="compositionally biased region" description="Basic and acidic residues" evidence="1">
    <location>
        <begin position="72"/>
        <end position="85"/>
    </location>
</feature>
<sequence length="915" mass="102884">MTTDATTNISDPSAIIQEPKEKEQAPVTTSLEAQVEDLDVSKPESKVDIHEEHQQHQQEDEGVKAVTEQVDEERLGDAEDSKQDGSSEGESSTHTSDDEGDSPKELGLVISALQSTIKQNQEKAQPAEHDGEKPVEQKEGEEQEKEKEQEQEEEEEEEELHSVGRSSVDDFNSVTTSTTNVSQEEEKAVVEDPNMPSTFEEIVQDILPPTPGVAPQRQTFDFGGRASEDISDVDTYSANLIALNKIDMKEIKANTLSPRQQERADEPVLRAIRHLFNNRFMKAKKLFEKQAETDPLHALGLGSMAFLKAADTFFLLSLQTSDESMTKNAIDVLTTTYSIANAQIDAASKKTVGNSVYQAMSSYYNYIKFARGSGGLPASPKPATLKSIQKDGVTFVPNGVLRAHVAKAECCLQIAILQLLQENVMGYIKCGMNLRRAYASYSLVWQEYKRMGQIYHDFVDRDTISGIQFGIGAVHLVLSTLPQKVLRIVSAFGWKADKHLGFALLKLCVEERRIRSPMASLMLLAYYTVLTSLCPQILSNEYTQPAIETLLDAQRTYPNSAFFLYFAGRTSRLARNLTLSTQSFTYAIEISKSEWAEVEVLHACSYEIGYNYMMEHNWEEAAKVFDMLYKERYWSPAIFRYLTGACLDMMGQRTEAILAFAEVPDLVGSKTHSTALTEKYVLRKVTAFQECGYQDMDMALCALEYLCLFTGFDFMNTELLEGSLDTVDQALDAIMEAEKTEFGIRTRELLPETPAPKYFDQRGALLLIKASLFNAMGRFKESIIHLNWIIDHKEQIEVDKWIVPFAYWEAGVTAWGMDNKTRSRSFWESALRFSKFDFEYRLAMRVNLAITKAEEMGVPKPVDPNPANRHKAEKKEPIITLDSIQSRQSTSDDASARLSSSNRTPTEPAAFKVHV</sequence>
<accession>S2JJM0</accession>
<protein>
    <recommendedName>
        <fullName evidence="4">Tetratricopeptide repeat protein 39C</fullName>
    </recommendedName>
</protein>
<feature type="compositionally biased region" description="Polar residues" evidence="1">
    <location>
        <begin position="1"/>
        <end position="11"/>
    </location>
</feature>
<dbReference type="InParanoid" id="S2JJM0"/>
<dbReference type="VEuPathDB" id="FungiDB:HMPREF1544_02968"/>
<feature type="compositionally biased region" description="Basic and acidic residues" evidence="1">
    <location>
        <begin position="39"/>
        <end position="63"/>
    </location>
</feature>
<dbReference type="OMA" id="MLYKERY"/>
<feature type="region of interest" description="Disordered" evidence="1">
    <location>
        <begin position="1"/>
        <end position="192"/>
    </location>
</feature>
<evidence type="ECO:0000256" key="1">
    <source>
        <dbReference type="SAM" id="MobiDB-lite"/>
    </source>
</evidence>
<feature type="compositionally biased region" description="Low complexity" evidence="1">
    <location>
        <begin position="169"/>
        <end position="182"/>
    </location>
</feature>
<keyword evidence="3" id="KW-1185">Reference proteome</keyword>
<feature type="region of interest" description="Disordered" evidence="1">
    <location>
        <begin position="857"/>
        <end position="915"/>
    </location>
</feature>
<proteinExistence type="predicted"/>
<dbReference type="InterPro" id="IPR011990">
    <property type="entry name" value="TPR-like_helical_dom_sf"/>
</dbReference>
<dbReference type="Gene3D" id="1.25.40.10">
    <property type="entry name" value="Tetratricopeptide repeat domain"/>
    <property type="match status" value="1"/>
</dbReference>
<dbReference type="eggNOG" id="KOG3783">
    <property type="taxonomic scope" value="Eukaryota"/>
</dbReference>
<feature type="compositionally biased region" description="Basic and acidic residues" evidence="1">
    <location>
        <begin position="95"/>
        <end position="104"/>
    </location>
</feature>
<evidence type="ECO:0000313" key="2">
    <source>
        <dbReference type="EMBL" id="EPB90134.1"/>
    </source>
</evidence>
<dbReference type="PANTHER" id="PTHR31859:SF1">
    <property type="entry name" value="TETRATRICOPEPTIDE REPEAT PROTEIN 39C"/>
    <property type="match status" value="1"/>
</dbReference>
<evidence type="ECO:0008006" key="4">
    <source>
        <dbReference type="Google" id="ProtNLM"/>
    </source>
</evidence>
<organism evidence="2 3">
    <name type="scientific">Mucor circinelloides f. circinelloides (strain 1006PhL)</name>
    <name type="common">Mucormycosis agent</name>
    <name type="synonym">Calyptromyces circinelloides</name>
    <dbReference type="NCBI Taxonomy" id="1220926"/>
    <lineage>
        <taxon>Eukaryota</taxon>
        <taxon>Fungi</taxon>
        <taxon>Fungi incertae sedis</taxon>
        <taxon>Mucoromycota</taxon>
        <taxon>Mucoromycotina</taxon>
        <taxon>Mucoromycetes</taxon>
        <taxon>Mucorales</taxon>
        <taxon>Mucorineae</taxon>
        <taxon>Mucoraceae</taxon>
        <taxon>Mucor</taxon>
    </lineage>
</organism>
<dbReference type="PANTHER" id="PTHR31859">
    <property type="entry name" value="TETRATRICOPEPTIDE REPEAT PROTEIN 39 FAMILY MEMBER"/>
    <property type="match status" value="1"/>
</dbReference>
<dbReference type="Pfam" id="PF10300">
    <property type="entry name" value="Iml2-TPR_39"/>
    <property type="match status" value="1"/>
</dbReference>
<gene>
    <name evidence="2" type="ORF">HMPREF1544_02968</name>
</gene>
<name>S2JJM0_MUCC1</name>
<feature type="compositionally biased region" description="Polar residues" evidence="1">
    <location>
        <begin position="882"/>
        <end position="905"/>
    </location>
</feature>
<dbReference type="AlphaFoldDB" id="S2JJM0"/>
<dbReference type="OrthoDB" id="43460at2759"/>
<feature type="compositionally biased region" description="Basic and acidic residues" evidence="1">
    <location>
        <begin position="125"/>
        <end position="148"/>
    </location>
</feature>